<evidence type="ECO:0000313" key="1">
    <source>
        <dbReference type="EMBL" id="AUB36125.1"/>
    </source>
</evidence>
<gene>
    <name evidence="1" type="ORF">COO91_02026</name>
</gene>
<dbReference type="EMBL" id="CP024785">
    <property type="protein sequence ID" value="AUB36125.1"/>
    <property type="molecule type" value="Genomic_DNA"/>
</dbReference>
<keyword evidence="2" id="KW-1185">Reference proteome</keyword>
<evidence type="ECO:0000313" key="2">
    <source>
        <dbReference type="Proteomes" id="UP000232003"/>
    </source>
</evidence>
<accession>A0A2K8SMR3</accession>
<dbReference type="Proteomes" id="UP000232003">
    <property type="component" value="Chromosome"/>
</dbReference>
<organism evidence="1 2">
    <name type="scientific">Nostoc flagelliforme CCNUN1</name>
    <dbReference type="NCBI Taxonomy" id="2038116"/>
    <lineage>
        <taxon>Bacteria</taxon>
        <taxon>Bacillati</taxon>
        <taxon>Cyanobacteriota</taxon>
        <taxon>Cyanophyceae</taxon>
        <taxon>Nostocales</taxon>
        <taxon>Nostocaceae</taxon>
        <taxon>Nostoc</taxon>
    </lineage>
</organism>
<proteinExistence type="predicted"/>
<dbReference type="RefSeq" id="WP_100898133.1">
    <property type="nucleotide sequence ID" value="NZ_CAWNNC010000001.1"/>
</dbReference>
<name>A0A2K8SMR3_9NOSO</name>
<dbReference type="KEGG" id="nfl:COO91_02026"/>
<sequence length="171" mass="19457">MPLIGTVAEEFWKLGLLDKLYLDGGPSSVSLAPDVKQEAKRTCAALPKCHWIDAQAVIAQVRKFYKSYTPANELARLYANIFIALAGRQPPPSATRPRHYLDLFIENFARNKDNVVIVDNAHLLKKRTVEIFLHDAKYFGDYPQKLVPDPDDDEKISIVYNFQVYFIALMS</sequence>
<protein>
    <submittedName>
        <fullName evidence="1">Uncharacterized protein</fullName>
    </submittedName>
</protein>
<reference evidence="1 2" key="1">
    <citation type="submission" date="2017-11" db="EMBL/GenBank/DDBJ databases">
        <title>Complete genome of a free-living desiccation-tolerant cyanobacterium and its photosynthetic adaptation to extreme terrestrial habitat.</title>
        <authorList>
            <person name="Shang J."/>
        </authorList>
    </citation>
    <scope>NUCLEOTIDE SEQUENCE [LARGE SCALE GENOMIC DNA]</scope>
    <source>
        <strain evidence="1 2">CCNUN1</strain>
    </source>
</reference>
<dbReference type="AlphaFoldDB" id="A0A2K8SMR3"/>